<evidence type="ECO:0000256" key="1">
    <source>
        <dbReference type="SAM" id="Phobius"/>
    </source>
</evidence>
<feature type="transmembrane region" description="Helical" evidence="1">
    <location>
        <begin position="156"/>
        <end position="178"/>
    </location>
</feature>
<dbReference type="InterPro" id="IPR052712">
    <property type="entry name" value="Acid_resist_chaperone_HdeD"/>
</dbReference>
<dbReference type="RefSeq" id="WP_089790184.1">
    <property type="nucleotide sequence ID" value="NZ_FOKW01000027.1"/>
</dbReference>
<dbReference type="PANTHER" id="PTHR34989:SF1">
    <property type="entry name" value="PROTEIN HDED"/>
    <property type="match status" value="1"/>
</dbReference>
<dbReference type="GO" id="GO:0005886">
    <property type="term" value="C:plasma membrane"/>
    <property type="evidence" value="ECO:0007669"/>
    <property type="project" value="TreeGrafter"/>
</dbReference>
<feature type="transmembrane region" description="Helical" evidence="1">
    <location>
        <begin position="130"/>
        <end position="150"/>
    </location>
</feature>
<dbReference type="InterPro" id="IPR005325">
    <property type="entry name" value="DUF308_memb"/>
</dbReference>
<keyword evidence="1" id="KW-0472">Membrane</keyword>
<feature type="transmembrane region" description="Helical" evidence="1">
    <location>
        <begin position="74"/>
        <end position="92"/>
    </location>
</feature>
<dbReference type="PANTHER" id="PTHR34989">
    <property type="entry name" value="PROTEIN HDED"/>
    <property type="match status" value="1"/>
</dbReference>
<accession>A0A1I1LW79</accession>
<feature type="transmembrane region" description="Helical" evidence="1">
    <location>
        <begin position="20"/>
        <end position="41"/>
    </location>
</feature>
<dbReference type="Proteomes" id="UP000199161">
    <property type="component" value="Unassembled WGS sequence"/>
</dbReference>
<gene>
    <name evidence="2" type="ORF">SAMN05444422_1271</name>
</gene>
<keyword evidence="3" id="KW-1185">Reference proteome</keyword>
<sequence>MSIVTTKSGTYSPREEWRSLALVGGIIAAIGFLAIVLPYATGIALTYVIGALLVLGGIAHAGHAYAARGWKGSIWQASLAVVSILAGVVFLANPVVGLLSLTLLVIAFLFVDGMAELGTSLRMAGEPGRGWIAASGVLSLVLAIFLWSGFPVDAAWVVGVVVGVSLFTTGLSMVAVAYGGRRAGEDVTQPAAEPRSS</sequence>
<dbReference type="EMBL" id="FOKW01000027">
    <property type="protein sequence ID" value="SFC77225.1"/>
    <property type="molecule type" value="Genomic_DNA"/>
</dbReference>
<proteinExistence type="predicted"/>
<evidence type="ECO:0000313" key="3">
    <source>
        <dbReference type="Proteomes" id="UP000199161"/>
    </source>
</evidence>
<protein>
    <submittedName>
        <fullName evidence="2">Uncharacterized membrane protein HdeD, DUF308 family</fullName>
    </submittedName>
</protein>
<keyword evidence="1" id="KW-1133">Transmembrane helix</keyword>
<name>A0A1I1LW79_NATHA</name>
<dbReference type="Pfam" id="PF03729">
    <property type="entry name" value="DUF308"/>
    <property type="match status" value="1"/>
</dbReference>
<dbReference type="AlphaFoldDB" id="A0A1I1LW79"/>
<organism evidence="2 3">
    <name type="scientific">Natronobacterium haloterrestre</name>
    <name type="common">Halobiforma haloterrestris</name>
    <dbReference type="NCBI Taxonomy" id="148448"/>
    <lineage>
        <taxon>Archaea</taxon>
        <taxon>Methanobacteriati</taxon>
        <taxon>Methanobacteriota</taxon>
        <taxon>Stenosarchaea group</taxon>
        <taxon>Halobacteria</taxon>
        <taxon>Halobacteriales</taxon>
        <taxon>Natrialbaceae</taxon>
        <taxon>Natronobacterium</taxon>
    </lineage>
</organism>
<keyword evidence="1" id="KW-0812">Transmembrane</keyword>
<reference evidence="3" key="1">
    <citation type="submission" date="2016-10" db="EMBL/GenBank/DDBJ databases">
        <authorList>
            <person name="Varghese N."/>
            <person name="Submissions S."/>
        </authorList>
    </citation>
    <scope>NUCLEOTIDE SEQUENCE [LARGE SCALE GENOMIC DNA]</scope>
    <source>
        <strain evidence="3">DSM 13078</strain>
    </source>
</reference>
<dbReference type="OrthoDB" id="163497at2157"/>
<evidence type="ECO:0000313" key="2">
    <source>
        <dbReference type="EMBL" id="SFC77225.1"/>
    </source>
</evidence>
<feature type="transmembrane region" description="Helical" evidence="1">
    <location>
        <begin position="47"/>
        <end position="67"/>
    </location>
</feature>